<dbReference type="GO" id="GO:0010008">
    <property type="term" value="C:endosome membrane"/>
    <property type="evidence" value="ECO:0007669"/>
    <property type="project" value="UniProtKB-SubCell"/>
</dbReference>
<dbReference type="Gene3D" id="1.25.40.90">
    <property type="match status" value="1"/>
</dbReference>
<dbReference type="InterPro" id="IPR003903">
    <property type="entry name" value="UIM_dom"/>
</dbReference>
<dbReference type="KEGG" id="bnn:FOA43_002603"/>
<accession>A0A875S2W3</accession>
<dbReference type="SUPFAM" id="SSF57903">
    <property type="entry name" value="FYVE/PHD zinc finger"/>
    <property type="match status" value="1"/>
</dbReference>
<evidence type="ECO:0000259" key="12">
    <source>
        <dbReference type="PROSITE" id="PS50178"/>
    </source>
</evidence>
<evidence type="ECO:0000256" key="8">
    <source>
        <dbReference type="ARBA" id="ARBA00022833"/>
    </source>
</evidence>
<keyword evidence="15" id="KW-1185">Reference proteome</keyword>
<dbReference type="EMBL" id="CP064813">
    <property type="protein sequence ID" value="QPG75253.1"/>
    <property type="molecule type" value="Genomic_DNA"/>
</dbReference>
<dbReference type="Proteomes" id="UP000662931">
    <property type="component" value="Chromosome 2"/>
</dbReference>
<dbReference type="PANTHER" id="PTHR47794:SF1">
    <property type="entry name" value="VACUOLAR PROTEIN SORTING-ASSOCIATED PROTEIN 27"/>
    <property type="match status" value="1"/>
</dbReference>
<evidence type="ECO:0000313" key="15">
    <source>
        <dbReference type="Proteomes" id="UP000662931"/>
    </source>
</evidence>
<dbReference type="GO" id="GO:0043130">
    <property type="term" value="F:ubiquitin binding"/>
    <property type="evidence" value="ECO:0007669"/>
    <property type="project" value="InterPro"/>
</dbReference>
<keyword evidence="7 10" id="KW-0863">Zinc-finger</keyword>
<keyword evidence="9" id="KW-0472">Membrane</keyword>
<dbReference type="InterPro" id="IPR002014">
    <property type="entry name" value="VHS_dom"/>
</dbReference>
<dbReference type="Gene3D" id="1.20.5.1940">
    <property type="match status" value="1"/>
</dbReference>
<dbReference type="GO" id="GO:0043328">
    <property type="term" value="P:protein transport to vacuole involved in ubiquitin-dependent protein catabolic process via the multivesicular body sorting pathway"/>
    <property type="evidence" value="ECO:0007669"/>
    <property type="project" value="TreeGrafter"/>
</dbReference>
<reference evidence="14" key="1">
    <citation type="submission" date="2020-10" db="EMBL/GenBank/DDBJ databases">
        <authorList>
            <person name="Roach M.J.R."/>
        </authorList>
    </citation>
    <scope>NUCLEOTIDE SEQUENCE</scope>
    <source>
        <strain evidence="14">CBS 1945</strain>
    </source>
</reference>
<evidence type="ECO:0000256" key="2">
    <source>
        <dbReference type="ARBA" id="ARBA00008597"/>
    </source>
</evidence>
<feature type="domain" description="VHS" evidence="13">
    <location>
        <begin position="1"/>
        <end position="96"/>
    </location>
</feature>
<feature type="domain" description="FYVE-type" evidence="12">
    <location>
        <begin position="115"/>
        <end position="175"/>
    </location>
</feature>
<dbReference type="GeneID" id="62196004"/>
<dbReference type="AlphaFoldDB" id="A0A875S2W3"/>
<dbReference type="GO" id="GO:0008270">
    <property type="term" value="F:zinc ion binding"/>
    <property type="evidence" value="ECO:0007669"/>
    <property type="project" value="UniProtKB-KW"/>
</dbReference>
<dbReference type="SMART" id="SM00288">
    <property type="entry name" value="VHS"/>
    <property type="match status" value="1"/>
</dbReference>
<dbReference type="Gene3D" id="6.10.140.100">
    <property type="match status" value="1"/>
</dbReference>
<feature type="compositionally biased region" description="Basic residues" evidence="11">
    <location>
        <begin position="181"/>
        <end position="193"/>
    </location>
</feature>
<dbReference type="SMART" id="SM00064">
    <property type="entry name" value="FYVE"/>
    <property type="match status" value="1"/>
</dbReference>
<keyword evidence="8" id="KW-0862">Zinc</keyword>
<dbReference type="PROSITE" id="PS50178">
    <property type="entry name" value="ZF_FYVE"/>
    <property type="match status" value="1"/>
</dbReference>
<dbReference type="GO" id="GO:0033565">
    <property type="term" value="C:ESCRT-0 complex"/>
    <property type="evidence" value="ECO:0007669"/>
    <property type="project" value="TreeGrafter"/>
</dbReference>
<evidence type="ECO:0000256" key="6">
    <source>
        <dbReference type="ARBA" id="ARBA00022753"/>
    </source>
</evidence>
<dbReference type="Pfam" id="PF00790">
    <property type="entry name" value="VHS"/>
    <property type="match status" value="1"/>
</dbReference>
<dbReference type="Pfam" id="PF01363">
    <property type="entry name" value="FYVE"/>
    <property type="match status" value="1"/>
</dbReference>
<dbReference type="Pfam" id="PF02809">
    <property type="entry name" value="UIM"/>
    <property type="match status" value="2"/>
</dbReference>
<dbReference type="InterPro" id="IPR017455">
    <property type="entry name" value="Znf_FYVE-rel"/>
</dbReference>
<evidence type="ECO:0000256" key="7">
    <source>
        <dbReference type="ARBA" id="ARBA00022771"/>
    </source>
</evidence>
<dbReference type="Gene3D" id="3.30.40.10">
    <property type="entry name" value="Zinc/RING finger domain, C3HC4 (zinc finger)"/>
    <property type="match status" value="1"/>
</dbReference>
<comment type="similarity">
    <text evidence="2">Belongs to the VPS27 family.</text>
</comment>
<dbReference type="PROSITE" id="PS50179">
    <property type="entry name" value="VHS"/>
    <property type="match status" value="1"/>
</dbReference>
<dbReference type="InterPro" id="IPR011011">
    <property type="entry name" value="Znf_FYVE_PHD"/>
</dbReference>
<evidence type="ECO:0000259" key="13">
    <source>
        <dbReference type="PROSITE" id="PS50179"/>
    </source>
</evidence>
<keyword evidence="6" id="KW-0967">Endosome</keyword>
<protein>
    <recommendedName>
        <fullName evidence="3">Vacuolar protein sorting-associated protein 27</fullName>
    </recommendedName>
</protein>
<evidence type="ECO:0000256" key="5">
    <source>
        <dbReference type="ARBA" id="ARBA00022737"/>
    </source>
</evidence>
<keyword evidence="4" id="KW-0479">Metal-binding</keyword>
<evidence type="ECO:0000256" key="1">
    <source>
        <dbReference type="ARBA" id="ARBA00004125"/>
    </source>
</evidence>
<evidence type="ECO:0000256" key="3">
    <source>
        <dbReference type="ARBA" id="ARBA00017753"/>
    </source>
</evidence>
<keyword evidence="5" id="KW-0677">Repeat</keyword>
<dbReference type="InterPro" id="IPR013083">
    <property type="entry name" value="Znf_RING/FYVE/PHD"/>
</dbReference>
<evidence type="ECO:0000256" key="9">
    <source>
        <dbReference type="ARBA" id="ARBA00023136"/>
    </source>
</evidence>
<dbReference type="InterPro" id="IPR000306">
    <property type="entry name" value="Znf_FYVE"/>
</dbReference>
<feature type="region of interest" description="Disordered" evidence="11">
    <location>
        <begin position="431"/>
        <end position="532"/>
    </location>
</feature>
<feature type="region of interest" description="Disordered" evidence="11">
    <location>
        <begin position="181"/>
        <end position="203"/>
    </location>
</feature>
<evidence type="ECO:0000313" key="14">
    <source>
        <dbReference type="EMBL" id="QPG75253.1"/>
    </source>
</evidence>
<dbReference type="SUPFAM" id="SSF48464">
    <property type="entry name" value="ENTH/VHS domain"/>
    <property type="match status" value="1"/>
</dbReference>
<evidence type="ECO:0000256" key="10">
    <source>
        <dbReference type="PROSITE-ProRule" id="PRU00091"/>
    </source>
</evidence>
<dbReference type="PANTHER" id="PTHR47794">
    <property type="entry name" value="VACUOLAR PROTEIN SORTING-ASSOCIATED PROTEIN 27"/>
    <property type="match status" value="1"/>
</dbReference>
<dbReference type="InterPro" id="IPR008942">
    <property type="entry name" value="ENTH_VHS"/>
</dbReference>
<dbReference type="RefSeq" id="XP_038778818.1">
    <property type="nucleotide sequence ID" value="XM_038922890.1"/>
</dbReference>
<gene>
    <name evidence="14" type="ORF">FOA43_002603</name>
</gene>
<dbReference type="GO" id="GO:0032266">
    <property type="term" value="F:phosphatidylinositol-3-phosphate binding"/>
    <property type="evidence" value="ECO:0007669"/>
    <property type="project" value="UniProtKB-ARBA"/>
</dbReference>
<organism evidence="14 15">
    <name type="scientific">Eeniella nana</name>
    <name type="common">Yeast</name>
    <name type="synonym">Brettanomyces nanus</name>
    <dbReference type="NCBI Taxonomy" id="13502"/>
    <lineage>
        <taxon>Eukaryota</taxon>
        <taxon>Fungi</taxon>
        <taxon>Dikarya</taxon>
        <taxon>Ascomycota</taxon>
        <taxon>Saccharomycotina</taxon>
        <taxon>Pichiomycetes</taxon>
        <taxon>Pichiales</taxon>
        <taxon>Pichiaceae</taxon>
        <taxon>Brettanomyces</taxon>
    </lineage>
</organism>
<feature type="compositionally biased region" description="Low complexity" evidence="11">
    <location>
        <begin position="431"/>
        <end position="443"/>
    </location>
</feature>
<dbReference type="SMART" id="SM00726">
    <property type="entry name" value="UIM"/>
    <property type="match status" value="2"/>
</dbReference>
<name>A0A875S2W3_EENNA</name>
<evidence type="ECO:0000256" key="11">
    <source>
        <dbReference type="SAM" id="MobiDB-lite"/>
    </source>
</evidence>
<comment type="subcellular location">
    <subcellularLocation>
        <location evidence="1">Endosome membrane</location>
        <topology evidence="1">Peripheral membrane protein</topology>
        <orientation evidence="1">Cytoplasmic side</orientation>
    </subcellularLocation>
</comment>
<dbReference type="PROSITE" id="PS50330">
    <property type="entry name" value="UIM"/>
    <property type="match status" value="1"/>
</dbReference>
<dbReference type="GO" id="GO:0006623">
    <property type="term" value="P:protein targeting to vacuole"/>
    <property type="evidence" value="ECO:0007669"/>
    <property type="project" value="TreeGrafter"/>
</dbReference>
<evidence type="ECO:0000256" key="4">
    <source>
        <dbReference type="ARBA" id="ARBA00022723"/>
    </source>
</evidence>
<proteinExistence type="inferred from homology"/>
<sequence length="532" mass="59725">MRRFIGTKNPNLQRSALKLIDFCIKNGGEHFLIDIASKEFMDPFVGILHDKELNTGIKTYLLELIQSWSIMFSTHLKLTYVNDVYKKLQDEKYQFPEITESVDSSLIESRVAPEWEDSDACMLCSKLFTFLNRKHHCRSCGGVFCNEHSSQSCELPEFGITVPVRVCDTCYQEHMNKLSKQKKSKKRKSKKKGLSNTEEEDDDDFKKAIELSLKEAGITPEGQLKEAKTVLPQVHPPEYEDEDEAMNAAIAASLADMNGTQQQQQTSAVTGTSVQSSADGFYSNILPTENTENINGDYSQSQMPMQFQNQPSSFITPVEENNIVLFVKLLDSYLKTPESQRRPFNGETAIHQIYNSIEQIQMKVTQNIAEKKKGLDHFQEMYSKLFAIGKVYDDILQTRLKQHQRQNMQQQQFQEPQRVYDIPEYDYKSSSIPPLQSIQQRPSMPLPSSPHMEARGSSVGSIGYAPIPHGAFQPSSVQESVPPAQAGSAESPVSPVQNPVHMPASPPPASIRAPGSTTVPASVPEPVNLIDL</sequence>
<dbReference type="OrthoDB" id="957735at2759"/>